<name>A0A1X7LBT8_9BACL</name>
<protein>
    <submittedName>
        <fullName evidence="1">Uncharacterized protein</fullName>
    </submittedName>
</protein>
<dbReference type="AlphaFoldDB" id="A0A1X7LBT8"/>
<reference evidence="1 2" key="1">
    <citation type="submission" date="2017-04" db="EMBL/GenBank/DDBJ databases">
        <authorList>
            <person name="Afonso C.L."/>
            <person name="Miller P.J."/>
            <person name="Scott M.A."/>
            <person name="Spackman E."/>
            <person name="Goraichik I."/>
            <person name="Dimitrov K.M."/>
            <person name="Suarez D.L."/>
            <person name="Swayne D.E."/>
        </authorList>
    </citation>
    <scope>NUCLEOTIDE SEQUENCE [LARGE SCALE GENOMIC DNA]</scope>
    <source>
        <strain evidence="1 2">11</strain>
    </source>
</reference>
<keyword evidence="2" id="KW-1185">Reference proteome</keyword>
<evidence type="ECO:0000313" key="2">
    <source>
        <dbReference type="Proteomes" id="UP000193834"/>
    </source>
</evidence>
<dbReference type="Proteomes" id="UP000193834">
    <property type="component" value="Unassembled WGS sequence"/>
</dbReference>
<gene>
    <name evidence="1" type="ORF">SAMN06295960_3161</name>
</gene>
<sequence>MTENEKDSCERDLKLLKMMIEQAIEHASRH</sequence>
<proteinExistence type="predicted"/>
<evidence type="ECO:0000313" key="1">
    <source>
        <dbReference type="EMBL" id="SMG50732.1"/>
    </source>
</evidence>
<accession>A0A1X7LBT8</accession>
<dbReference type="EMBL" id="FXAZ01000004">
    <property type="protein sequence ID" value="SMG50732.1"/>
    <property type="molecule type" value="Genomic_DNA"/>
</dbReference>
<organism evidence="1 2">
    <name type="scientific">Paenibacillus aquistagni</name>
    <dbReference type="NCBI Taxonomy" id="1852522"/>
    <lineage>
        <taxon>Bacteria</taxon>
        <taxon>Bacillati</taxon>
        <taxon>Bacillota</taxon>
        <taxon>Bacilli</taxon>
        <taxon>Bacillales</taxon>
        <taxon>Paenibacillaceae</taxon>
        <taxon>Paenibacillus</taxon>
    </lineage>
</organism>